<dbReference type="EMBL" id="SJPM01000013">
    <property type="protein sequence ID" value="TWT91883.1"/>
    <property type="molecule type" value="Genomic_DNA"/>
</dbReference>
<dbReference type="Proteomes" id="UP000316213">
    <property type="component" value="Unassembled WGS sequence"/>
</dbReference>
<reference evidence="7 8" key="1">
    <citation type="submission" date="2019-02" db="EMBL/GenBank/DDBJ databases">
        <title>Deep-cultivation of Planctomycetes and their phenomic and genomic characterization uncovers novel biology.</title>
        <authorList>
            <person name="Wiegand S."/>
            <person name="Jogler M."/>
            <person name="Boedeker C."/>
            <person name="Pinto D."/>
            <person name="Vollmers J."/>
            <person name="Rivas-Marin E."/>
            <person name="Kohn T."/>
            <person name="Peeters S.H."/>
            <person name="Heuer A."/>
            <person name="Rast P."/>
            <person name="Oberbeckmann S."/>
            <person name="Bunk B."/>
            <person name="Jeske O."/>
            <person name="Meyerdierks A."/>
            <person name="Storesund J.E."/>
            <person name="Kallscheuer N."/>
            <person name="Luecker S."/>
            <person name="Lage O.M."/>
            <person name="Pohl T."/>
            <person name="Merkel B.J."/>
            <person name="Hornburger P."/>
            <person name="Mueller R.-W."/>
            <person name="Bruemmer F."/>
            <person name="Labrenz M."/>
            <person name="Spormann A.M."/>
            <person name="Op Den Camp H."/>
            <person name="Overmann J."/>
            <person name="Amann R."/>
            <person name="Jetten M.S.M."/>
            <person name="Mascher T."/>
            <person name="Medema M.H."/>
            <person name="Devos D.P."/>
            <person name="Kaster A.-K."/>
            <person name="Ovreas L."/>
            <person name="Rohde M."/>
            <person name="Galperin M.Y."/>
            <person name="Jogler C."/>
        </authorList>
    </citation>
    <scope>NUCLEOTIDE SEQUENCE [LARGE SCALE GENOMIC DNA]</scope>
    <source>
        <strain evidence="7 8">Pla100</strain>
    </source>
</reference>
<evidence type="ECO:0000256" key="5">
    <source>
        <dbReference type="SAM" id="Phobius"/>
    </source>
</evidence>
<keyword evidence="1 3" id="KW-0853">WD repeat</keyword>
<gene>
    <name evidence="7" type="primary">pknB_23</name>
    <name evidence="7" type="ORF">Pla100_49210</name>
</gene>
<protein>
    <submittedName>
        <fullName evidence="7">Serine/threonine-protein kinase PknB</fullName>
        <ecNumber evidence="7">2.7.11.1</ecNumber>
    </submittedName>
</protein>
<dbReference type="PROSITE" id="PS50082">
    <property type="entry name" value="WD_REPEATS_2"/>
    <property type="match status" value="10"/>
</dbReference>
<dbReference type="InterPro" id="IPR011047">
    <property type="entry name" value="Quinoprotein_ADH-like_sf"/>
</dbReference>
<feature type="repeat" description="WD" evidence="3">
    <location>
        <begin position="886"/>
        <end position="915"/>
    </location>
</feature>
<feature type="repeat" description="WD" evidence="3">
    <location>
        <begin position="1001"/>
        <end position="1042"/>
    </location>
</feature>
<keyword evidence="5" id="KW-0472">Membrane</keyword>
<dbReference type="InterPro" id="IPR011009">
    <property type="entry name" value="Kinase-like_dom_sf"/>
</dbReference>
<comment type="caution">
    <text evidence="7">The sequence shown here is derived from an EMBL/GenBank/DDBJ whole genome shotgun (WGS) entry which is preliminary data.</text>
</comment>
<dbReference type="Gene3D" id="3.30.200.20">
    <property type="entry name" value="Phosphorylase Kinase, domain 1"/>
    <property type="match status" value="1"/>
</dbReference>
<dbReference type="SUPFAM" id="SSF50998">
    <property type="entry name" value="Quinoprotein alcohol dehydrogenase-like"/>
    <property type="match status" value="1"/>
</dbReference>
<keyword evidence="2" id="KW-0677">Repeat</keyword>
<keyword evidence="5" id="KW-1133">Transmembrane helix</keyword>
<dbReference type="InterPro" id="IPR036322">
    <property type="entry name" value="WD40_repeat_dom_sf"/>
</dbReference>
<dbReference type="SMART" id="SM00320">
    <property type="entry name" value="WD40"/>
    <property type="match status" value="12"/>
</dbReference>
<dbReference type="SUPFAM" id="SSF56112">
    <property type="entry name" value="Protein kinase-like (PK-like)"/>
    <property type="match status" value="1"/>
</dbReference>
<feature type="repeat" description="WD" evidence="3">
    <location>
        <begin position="696"/>
        <end position="732"/>
    </location>
</feature>
<dbReference type="PROSITE" id="PS00678">
    <property type="entry name" value="WD_REPEATS_1"/>
    <property type="match status" value="3"/>
</dbReference>
<dbReference type="Gene3D" id="1.10.510.10">
    <property type="entry name" value="Transferase(Phosphotransferase) domain 1"/>
    <property type="match status" value="1"/>
</dbReference>
<proteinExistence type="predicted"/>
<dbReference type="EC" id="2.7.11.1" evidence="7"/>
<dbReference type="InterPro" id="IPR008271">
    <property type="entry name" value="Ser/Thr_kinase_AS"/>
</dbReference>
<dbReference type="SMART" id="SM00220">
    <property type="entry name" value="S_TKc"/>
    <property type="match status" value="1"/>
</dbReference>
<dbReference type="InterPro" id="IPR000719">
    <property type="entry name" value="Prot_kinase_dom"/>
</dbReference>
<dbReference type="InterPro" id="IPR001680">
    <property type="entry name" value="WD40_rpt"/>
</dbReference>
<keyword evidence="5" id="KW-0812">Transmembrane</keyword>
<evidence type="ECO:0000313" key="7">
    <source>
        <dbReference type="EMBL" id="TWT91883.1"/>
    </source>
</evidence>
<dbReference type="PROSITE" id="PS50294">
    <property type="entry name" value="WD_REPEATS_REGION"/>
    <property type="match status" value="5"/>
</dbReference>
<keyword evidence="8" id="KW-1185">Reference proteome</keyword>
<feature type="repeat" description="WD" evidence="3">
    <location>
        <begin position="733"/>
        <end position="774"/>
    </location>
</feature>
<dbReference type="SUPFAM" id="SSF50978">
    <property type="entry name" value="WD40 repeat-like"/>
    <property type="match status" value="1"/>
</dbReference>
<dbReference type="InterPro" id="IPR015943">
    <property type="entry name" value="WD40/YVTN_repeat-like_dom_sf"/>
</dbReference>
<dbReference type="InterPro" id="IPR019775">
    <property type="entry name" value="WD40_repeat_CS"/>
</dbReference>
<dbReference type="PROSITE" id="PS50011">
    <property type="entry name" value="PROTEIN_KINASE_DOM"/>
    <property type="match status" value="1"/>
</dbReference>
<dbReference type="AlphaFoldDB" id="A0A5C5ZZW1"/>
<evidence type="ECO:0000256" key="1">
    <source>
        <dbReference type="ARBA" id="ARBA00022574"/>
    </source>
</evidence>
<dbReference type="Pfam" id="PF00069">
    <property type="entry name" value="Pkinase"/>
    <property type="match status" value="1"/>
</dbReference>
<sequence>MPIEQPDSDATIVPGMNDASSRSIDTEAKTGVTTWIGPPVDRGNVPSIETVVPDTDSGGARLSDSETARRVHREAARRFSILRPHAQGGLGKVSVAKDLELNREVAFKEIRLQYADDESARARFLLEAEVTGGLEHPSIVPVYGMGFFPDGRPYYAMRFIKGQSLQDVVDRYHQTPTASVEERSVELRGLLQRFVAVCQAIEYAHSRGIIHRDIKPANIMLGSYGETLVVDWGLAKPLGQKDISSEPIGSVETTPDDPLQPVSGRSVEPTRMGSTIGTLQFMGPEQAAGRIDLIGPPADIYSLGATLYYLLTGRTSVTGKALADVLKAIQSGDIAPPSTVLPGVSKSLDAICLKAMALKPEDRYVSARAMASDLERWMADEPVSVYVESQTDRMARWLRHNGAWFRAVSLATVAIIVVLLVAVVLISGQRNIADQQRLLAENLANEKSVLAARETELRKKAQWQAASRSFEQSLSLFERRDPSDGVLSLVQNLEEAQAIDATDLEYSIREQIGRWEGALNTLESTIVSDGAIRGLLLSSDGNKLLVTTNGPTMLMDLATDRPIGSPLKHDQRVTAMAFCTMTDRLITASEDKTIRYWNASTGEALGEPISVDEVVVALSLNSDERVLATASATEIRLWDVDSREPGNEVLTHTGSITDVAFCPSSPLLLASDWEGHVNVWNTETRKMIGVSWDLGSAVLDVAISPDGKTAATAELNHQVRLWDINTGKQVGLPLMHAGMVGHVSFSPDGRRLVTGCVDQRARVWETATGDLVGSALHHTSIVNAAIFTKDNEFVLTGCGDSGLRRWRVANGRSAEIPLGRNANVIATQFDPSSESLLTVSGAIVAGTYVLPGELRLVKFPKGRFLDEPISAGDSISGERWLEVATLSQNGKLFATASDEHAVQVWSVETGEPVSQAIELDSVPKNLAFSPDHSILLVGTEAGNVHLWDITKSELAGSTIRLANRISASAFFPNGDRFLVGSWDEKVRIYSLNHMSNQSPIELPQESLVTSVGVNPAGTMYFTCVANGGIRLWDALTNQQIGSVMKHDSRVKCAAFSPNGKTIVAGYLDGSIRQWDSRTGSEIGPPLRHSKEIMAMDLSRNGQWLATASADWTAKLWNIGAATGTTETIRRRFERLTNREQLADGSFQVLTIEQWKERELPRD</sequence>
<evidence type="ECO:0000256" key="4">
    <source>
        <dbReference type="SAM" id="MobiDB-lite"/>
    </source>
</evidence>
<dbReference type="GO" id="GO:0005524">
    <property type="term" value="F:ATP binding"/>
    <property type="evidence" value="ECO:0007669"/>
    <property type="project" value="InterPro"/>
</dbReference>
<feature type="repeat" description="WD" evidence="3">
    <location>
        <begin position="566"/>
        <end position="607"/>
    </location>
</feature>
<feature type="region of interest" description="Disordered" evidence="4">
    <location>
        <begin position="1"/>
        <end position="28"/>
    </location>
</feature>
<dbReference type="Gene3D" id="2.130.10.10">
    <property type="entry name" value="YVTN repeat-like/Quinoprotein amine dehydrogenase"/>
    <property type="match status" value="5"/>
</dbReference>
<keyword evidence="7" id="KW-0418">Kinase</keyword>
<feature type="repeat" description="WD" evidence="3">
    <location>
        <begin position="926"/>
        <end position="957"/>
    </location>
</feature>
<dbReference type="GO" id="GO:0004674">
    <property type="term" value="F:protein serine/threonine kinase activity"/>
    <property type="evidence" value="ECO:0007669"/>
    <property type="project" value="UniProtKB-EC"/>
</dbReference>
<feature type="repeat" description="WD" evidence="3">
    <location>
        <begin position="1043"/>
        <end position="1084"/>
    </location>
</feature>
<feature type="repeat" description="WD" evidence="3">
    <location>
        <begin position="1085"/>
        <end position="1118"/>
    </location>
</feature>
<organism evidence="7 8">
    <name type="scientific">Neorhodopirellula pilleata</name>
    <dbReference type="NCBI Taxonomy" id="2714738"/>
    <lineage>
        <taxon>Bacteria</taxon>
        <taxon>Pseudomonadati</taxon>
        <taxon>Planctomycetota</taxon>
        <taxon>Planctomycetia</taxon>
        <taxon>Pirellulales</taxon>
        <taxon>Pirellulaceae</taxon>
        <taxon>Neorhodopirellula</taxon>
    </lineage>
</organism>
<feature type="repeat" description="WD" evidence="3">
    <location>
        <begin position="649"/>
        <end position="690"/>
    </location>
</feature>
<name>A0A5C5ZZW1_9BACT</name>
<accession>A0A5C5ZZW1</accession>
<keyword evidence="7" id="KW-0808">Transferase</keyword>
<dbReference type="PROSITE" id="PS00108">
    <property type="entry name" value="PROTEIN_KINASE_ST"/>
    <property type="match status" value="1"/>
</dbReference>
<evidence type="ECO:0000256" key="2">
    <source>
        <dbReference type="ARBA" id="ARBA00022737"/>
    </source>
</evidence>
<feature type="domain" description="Protein kinase" evidence="6">
    <location>
        <begin position="79"/>
        <end position="378"/>
    </location>
</feature>
<evidence type="ECO:0000259" key="6">
    <source>
        <dbReference type="PROSITE" id="PS50011"/>
    </source>
</evidence>
<evidence type="ECO:0000256" key="3">
    <source>
        <dbReference type="PROSITE-ProRule" id="PRU00221"/>
    </source>
</evidence>
<dbReference type="CDD" id="cd00200">
    <property type="entry name" value="WD40"/>
    <property type="match status" value="1"/>
</dbReference>
<feature type="region of interest" description="Disordered" evidence="4">
    <location>
        <begin position="245"/>
        <end position="269"/>
    </location>
</feature>
<dbReference type="Pfam" id="PF00400">
    <property type="entry name" value="WD40"/>
    <property type="match status" value="8"/>
</dbReference>
<feature type="transmembrane region" description="Helical" evidence="5">
    <location>
        <begin position="403"/>
        <end position="426"/>
    </location>
</feature>
<feature type="repeat" description="WD" evidence="3">
    <location>
        <begin position="775"/>
        <end position="816"/>
    </location>
</feature>
<evidence type="ECO:0000313" key="8">
    <source>
        <dbReference type="Proteomes" id="UP000316213"/>
    </source>
</evidence>
<dbReference type="RefSeq" id="WP_197168184.1">
    <property type="nucleotide sequence ID" value="NZ_SJPM01000013.1"/>
</dbReference>
<dbReference type="CDD" id="cd14014">
    <property type="entry name" value="STKc_PknB_like"/>
    <property type="match status" value="1"/>
</dbReference>
<dbReference type="PANTHER" id="PTHR19848:SF8">
    <property type="entry name" value="F-BOX AND WD REPEAT DOMAIN CONTAINING 7"/>
    <property type="match status" value="1"/>
</dbReference>
<dbReference type="PANTHER" id="PTHR19848">
    <property type="entry name" value="WD40 REPEAT PROTEIN"/>
    <property type="match status" value="1"/>
</dbReference>